<gene>
    <name evidence="3" type="ORF">K2173_002488</name>
</gene>
<reference evidence="3 4" key="1">
    <citation type="submission" date="2021-09" db="EMBL/GenBank/DDBJ databases">
        <title>Genomic insights and catalytic innovation underlie evolution of tropane alkaloids biosynthesis.</title>
        <authorList>
            <person name="Wang Y.-J."/>
            <person name="Tian T."/>
            <person name="Huang J.-P."/>
            <person name="Huang S.-X."/>
        </authorList>
    </citation>
    <scope>NUCLEOTIDE SEQUENCE [LARGE SCALE GENOMIC DNA]</scope>
    <source>
        <strain evidence="3">KIB-2018</strain>
        <tissue evidence="3">Leaf</tissue>
    </source>
</reference>
<name>A0AAV8TT70_9ROSI</name>
<dbReference type="Pfam" id="PF03909">
    <property type="entry name" value="BSD"/>
    <property type="match status" value="1"/>
</dbReference>
<comment type="caution">
    <text evidence="3">The sequence shown here is derived from an EMBL/GenBank/DDBJ whole genome shotgun (WGS) entry which is preliminary data.</text>
</comment>
<dbReference type="SUPFAM" id="SSF140383">
    <property type="entry name" value="BSD domain-like"/>
    <property type="match status" value="1"/>
</dbReference>
<dbReference type="PROSITE" id="PS50858">
    <property type="entry name" value="BSD"/>
    <property type="match status" value="1"/>
</dbReference>
<dbReference type="InterPro" id="IPR005607">
    <property type="entry name" value="BSD_dom"/>
</dbReference>
<keyword evidence="4" id="KW-1185">Reference proteome</keyword>
<evidence type="ECO:0000313" key="4">
    <source>
        <dbReference type="Proteomes" id="UP001159364"/>
    </source>
</evidence>
<dbReference type="Gene3D" id="1.10.3970.10">
    <property type="entry name" value="BSD domain"/>
    <property type="match status" value="1"/>
</dbReference>
<organism evidence="3 4">
    <name type="scientific">Erythroxylum novogranatense</name>
    <dbReference type="NCBI Taxonomy" id="1862640"/>
    <lineage>
        <taxon>Eukaryota</taxon>
        <taxon>Viridiplantae</taxon>
        <taxon>Streptophyta</taxon>
        <taxon>Embryophyta</taxon>
        <taxon>Tracheophyta</taxon>
        <taxon>Spermatophyta</taxon>
        <taxon>Magnoliopsida</taxon>
        <taxon>eudicotyledons</taxon>
        <taxon>Gunneridae</taxon>
        <taxon>Pentapetalae</taxon>
        <taxon>rosids</taxon>
        <taxon>fabids</taxon>
        <taxon>Malpighiales</taxon>
        <taxon>Erythroxylaceae</taxon>
        <taxon>Erythroxylum</taxon>
    </lineage>
</organism>
<feature type="compositionally biased region" description="Basic and acidic residues" evidence="1">
    <location>
        <begin position="260"/>
        <end position="269"/>
    </location>
</feature>
<dbReference type="PANTHER" id="PTHR31923">
    <property type="entry name" value="BSD DOMAIN-CONTAINING PROTEIN"/>
    <property type="match status" value="1"/>
</dbReference>
<sequence length="495" mass="54281">MSWLARSIANSLKLDDDDGDGDGDAVPVNVDTVQSPSKSECDQHSDSSSTTPRGVKEDLSELSKTLTRQFWDVASFLAPPPQGHKLPEDSNEDVDDDLIAGMRSDFAEIGGKFKSEITKLSSNKTVSEITKIASNLLQFGSEADEDLIGSVVGVTEEVVAFANDISTHPETWLDFPLPDDLDFEDLDMSDAQQEHALAVERLAPRLGALRIELCPGYMSESGFWKIYFVLLHPRLSKEDALLLSTPQIMEARAMLSHELQKRAKAKSEPDLSVTDTSTSKKVSDLYPEESVSVPSCVDSESLPLRAVCSEVIPSVIVTKATGSEAVSSNATKEIETDKHPVQSMEIQIIDKAVVEEQRCNQASQQQFPSSSSSRILNEKIEDDGDDWLKDEISETVGANDTMVSLNNDEDVSFSDLEDEDDDGDVPVTYKKVSSSSDTSIKDSRDWVQLGRSSDDLVKDIKPVSIKHVGSEQVSARYSDSKESNDWLDVHEVGVI</sequence>
<dbReference type="EMBL" id="JAIWQS010000003">
    <property type="protein sequence ID" value="KAJ8769284.1"/>
    <property type="molecule type" value="Genomic_DNA"/>
</dbReference>
<dbReference type="PANTHER" id="PTHR31923:SF4">
    <property type="entry name" value="BSD DOMAIN-CONTAINING PROTEIN"/>
    <property type="match status" value="1"/>
</dbReference>
<dbReference type="AlphaFoldDB" id="A0AAV8TT70"/>
<feature type="region of interest" description="Disordered" evidence="1">
    <location>
        <begin position="1"/>
        <end position="59"/>
    </location>
</feature>
<evidence type="ECO:0000256" key="1">
    <source>
        <dbReference type="SAM" id="MobiDB-lite"/>
    </source>
</evidence>
<accession>A0AAV8TT70</accession>
<feature type="compositionally biased region" description="Low complexity" evidence="1">
    <location>
        <begin position="270"/>
        <end position="279"/>
    </location>
</feature>
<evidence type="ECO:0000259" key="2">
    <source>
        <dbReference type="PROSITE" id="PS50858"/>
    </source>
</evidence>
<evidence type="ECO:0000313" key="3">
    <source>
        <dbReference type="EMBL" id="KAJ8769284.1"/>
    </source>
</evidence>
<feature type="domain" description="BSD" evidence="2">
    <location>
        <begin position="183"/>
        <end position="235"/>
    </location>
</feature>
<protein>
    <recommendedName>
        <fullName evidence="2">BSD domain-containing protein</fullName>
    </recommendedName>
</protein>
<proteinExistence type="predicted"/>
<dbReference type="Proteomes" id="UP001159364">
    <property type="component" value="Linkage Group LG03"/>
</dbReference>
<feature type="region of interest" description="Disordered" evidence="1">
    <location>
        <begin position="260"/>
        <end position="279"/>
    </location>
</feature>
<dbReference type="SMART" id="SM00751">
    <property type="entry name" value="BSD"/>
    <property type="match status" value="1"/>
</dbReference>
<dbReference type="InterPro" id="IPR035925">
    <property type="entry name" value="BSD_dom_sf"/>
</dbReference>